<dbReference type="EnsemblPlants" id="AVESA.00010b.r2.UnG1454010.1">
    <property type="protein sequence ID" value="AVESA.00010b.r2.UnG1454010.1.CDS"/>
    <property type="gene ID" value="AVESA.00010b.r2.UnG1454010"/>
</dbReference>
<organism evidence="1 2">
    <name type="scientific">Avena sativa</name>
    <name type="common">Oat</name>
    <dbReference type="NCBI Taxonomy" id="4498"/>
    <lineage>
        <taxon>Eukaryota</taxon>
        <taxon>Viridiplantae</taxon>
        <taxon>Streptophyta</taxon>
        <taxon>Embryophyta</taxon>
        <taxon>Tracheophyta</taxon>
        <taxon>Spermatophyta</taxon>
        <taxon>Magnoliopsida</taxon>
        <taxon>Liliopsida</taxon>
        <taxon>Poales</taxon>
        <taxon>Poaceae</taxon>
        <taxon>BOP clade</taxon>
        <taxon>Pooideae</taxon>
        <taxon>Poodae</taxon>
        <taxon>Poeae</taxon>
        <taxon>Poeae Chloroplast Group 1 (Aveneae type)</taxon>
        <taxon>Aveninae</taxon>
        <taxon>Avena</taxon>
    </lineage>
</organism>
<accession>A0ACD6AU39</accession>
<reference evidence="1" key="1">
    <citation type="submission" date="2025-09" db="UniProtKB">
        <authorList>
            <consortium name="EnsemblPlants"/>
        </authorList>
    </citation>
    <scope>IDENTIFICATION</scope>
</reference>
<evidence type="ECO:0000313" key="1">
    <source>
        <dbReference type="EnsemblPlants" id="AVESA.00010b.r2.UnG1454010.1.CDS"/>
    </source>
</evidence>
<keyword evidence="2" id="KW-1185">Reference proteome</keyword>
<dbReference type="Proteomes" id="UP001732700">
    <property type="component" value="Unassembled WGS sequence"/>
</dbReference>
<name>A0ACD6AU39_AVESA</name>
<evidence type="ECO:0000313" key="2">
    <source>
        <dbReference type="Proteomes" id="UP001732700"/>
    </source>
</evidence>
<proteinExistence type="predicted"/>
<protein>
    <submittedName>
        <fullName evidence="1">Uncharacterized protein</fullName>
    </submittedName>
</protein>
<sequence>MGRVTLSLAHPGEAARELGAEVDSTLAGRRGDDGLGQNGHRDASNQRGGRSGDPQSSEGAPAKGTYQFPCTGCDSSDFATRGWNLSRFPPPPRVDFPLFDGENPRAWRLKCEAYFQVCTMHPDTWVSCAAMYFIDDALAWLQSTEAHLHFPVWKEFADSICMQFGKAEFQHHLRTFNRLQQTGTVLEYASKFNTLMHNLLAHHSSWDPSFFVTHFIDGLQKEIRAAVVLHRPLDLATAVDLAILQEEVLESFRRDSRRGEFSPMARHVPRTAMPLPLPPRGAPPQGPRADDRRMGEAPRPITQDDKVAALRAYRRARGLCFTCGERKGANKPFKKGGGKRNAPTEKKLKSGPKPDTECFYCKDKGHWKRNCPKYLADKKAGTIKGATE</sequence>